<feature type="chain" id="PRO_5002865770" evidence="16">
    <location>
        <begin position="30"/>
        <end position="728"/>
    </location>
</feature>
<dbReference type="NCBIfam" id="TIGR01783">
    <property type="entry name" value="TonB-siderophor"/>
    <property type="match status" value="1"/>
</dbReference>
<dbReference type="GO" id="GO:0015344">
    <property type="term" value="F:siderophore uptake transmembrane transporter activity"/>
    <property type="evidence" value="ECO:0007669"/>
    <property type="project" value="TreeGrafter"/>
</dbReference>
<dbReference type="InterPro" id="IPR037066">
    <property type="entry name" value="Plug_dom_sf"/>
</dbReference>
<dbReference type="Gene3D" id="2.170.130.10">
    <property type="entry name" value="TonB-dependent receptor, plug domain"/>
    <property type="match status" value="1"/>
</dbReference>
<dbReference type="InterPro" id="IPR039426">
    <property type="entry name" value="TonB-dep_rcpt-like"/>
</dbReference>
<dbReference type="InterPro" id="IPR012910">
    <property type="entry name" value="Plug_dom"/>
</dbReference>
<evidence type="ECO:0000256" key="7">
    <source>
        <dbReference type="ARBA" id="ARBA00022729"/>
    </source>
</evidence>
<name>B7X2S7_COMTK</name>
<keyword evidence="5" id="KW-0410">Iron transport</keyword>
<evidence type="ECO:0000259" key="18">
    <source>
        <dbReference type="Pfam" id="PF07715"/>
    </source>
</evidence>
<dbReference type="EMBL" id="AAUJ02000001">
    <property type="protein sequence ID" value="EED68480.1"/>
    <property type="molecule type" value="Genomic_DNA"/>
</dbReference>
<evidence type="ECO:0000256" key="10">
    <source>
        <dbReference type="ARBA" id="ARBA00023077"/>
    </source>
</evidence>
<dbReference type="OrthoDB" id="127311at2"/>
<keyword evidence="12 19" id="KW-0675">Receptor</keyword>
<keyword evidence="10 15" id="KW-0798">TonB box</keyword>
<evidence type="ECO:0000256" key="3">
    <source>
        <dbReference type="ARBA" id="ARBA00022448"/>
    </source>
</evidence>
<evidence type="ECO:0000259" key="17">
    <source>
        <dbReference type="Pfam" id="PF00593"/>
    </source>
</evidence>
<evidence type="ECO:0000256" key="6">
    <source>
        <dbReference type="ARBA" id="ARBA00022692"/>
    </source>
</evidence>
<keyword evidence="13 14" id="KW-0998">Cell outer membrane</keyword>
<evidence type="ECO:0000256" key="11">
    <source>
        <dbReference type="ARBA" id="ARBA00023136"/>
    </source>
</evidence>
<dbReference type="AlphaFoldDB" id="B7X2S7"/>
<evidence type="ECO:0000313" key="19">
    <source>
        <dbReference type="EMBL" id="EED68480.1"/>
    </source>
</evidence>
<evidence type="ECO:0000256" key="12">
    <source>
        <dbReference type="ARBA" id="ARBA00023170"/>
    </source>
</evidence>
<dbReference type="Gene3D" id="2.40.170.20">
    <property type="entry name" value="TonB-dependent receptor, beta-barrel domain"/>
    <property type="match status" value="1"/>
</dbReference>
<dbReference type="InterPro" id="IPR010105">
    <property type="entry name" value="TonB_sidphr_rcpt"/>
</dbReference>
<accession>B7X2S7</accession>
<dbReference type="eggNOG" id="COG4773">
    <property type="taxonomic scope" value="Bacteria"/>
</dbReference>
<keyword evidence="6 14" id="KW-0812">Transmembrane</keyword>
<evidence type="ECO:0000256" key="9">
    <source>
        <dbReference type="ARBA" id="ARBA00023065"/>
    </source>
</evidence>
<feature type="signal peptide" evidence="16">
    <location>
        <begin position="1"/>
        <end position="29"/>
    </location>
</feature>
<gene>
    <name evidence="19" type="ORF">CtesDRAFT_PD3427</name>
</gene>
<dbReference type="InterPro" id="IPR036942">
    <property type="entry name" value="Beta-barrel_TonB_sf"/>
</dbReference>
<dbReference type="GO" id="GO:0015891">
    <property type="term" value="P:siderophore transport"/>
    <property type="evidence" value="ECO:0007669"/>
    <property type="project" value="InterPro"/>
</dbReference>
<dbReference type="RefSeq" id="WP_003056877.1">
    <property type="nucleotide sequence ID" value="NZ_AAUJ02000001.1"/>
</dbReference>
<organism evidence="19 20">
    <name type="scientific">Comamonas testosteroni (strain DSM 14576 / KF-1)</name>
    <name type="common">Pseudomonas testosteroni</name>
    <dbReference type="NCBI Taxonomy" id="399795"/>
    <lineage>
        <taxon>Bacteria</taxon>
        <taxon>Pseudomonadati</taxon>
        <taxon>Pseudomonadota</taxon>
        <taxon>Betaproteobacteria</taxon>
        <taxon>Burkholderiales</taxon>
        <taxon>Comamonadaceae</taxon>
        <taxon>Comamonas</taxon>
    </lineage>
</organism>
<evidence type="ECO:0000256" key="16">
    <source>
        <dbReference type="SAM" id="SignalP"/>
    </source>
</evidence>
<keyword evidence="4 14" id="KW-1134">Transmembrane beta strand</keyword>
<keyword evidence="8" id="KW-0408">Iron</keyword>
<dbReference type="SUPFAM" id="SSF56935">
    <property type="entry name" value="Porins"/>
    <property type="match status" value="1"/>
</dbReference>
<sequence length="728" mass="80070" precursor="true">MNSPFPGVTNRRSLALLGTLACLSLGTQAQTPPSTTSTNSNAEVTLAPVTVQDNLAGETATGPVTGFVARRAISATKTDTPLIETPQSISVVTRDQFEAQGVTTLRETTRYTAGINSSYFDNRVDSFKARGGDVSQYQDGLLRTYGTYNNIKVEPYTLERVEFLRGPSSVLYGQGSVGGVLNLTSKRPQAERLNEVQIQLGSHGRKQIASDMTGAIDEEGKWLYRLVAVGRDSNTQVDHVKDDRVVIAPSLTYRPSTDTSLTLQALYQKDKSGSITQFFPWQGTRLPSPYGQIPTRTFISEPGWDKYDSENKSFGYLFSHRLNSQWTLRQNLRRTISEVDYRTLYTSFAANAATGRPARPVFDANGRTVQRDAVWQINGGRMLLVDTQLEGLLQTGEVQHQLLAGMDWQRNTSNQSNWRGPGTALDVYNPVYGTFMPPSASQLVRAPNVAQRQLGFYLQDQLRWGPWTATVGLRHDKAKTETEGRPAAAADDSATTKRLGVTYQAGGGWAPYVSYTESFQPLGGVDFYGTPFKPQRGKQLEAGVKWIPEGKGLSGYAAVYGLREQNRKTNDPANPLNSLQLGEVKTQGFEAELIASLARNWDWTLAYAYTDAKISRSNAGDQGQRVAAVSRHMASSWLMHRFAAQGRGGWSVGAGLRYIGPQWSGTSAIDTPSALLADAMVAYDAGDWRLALHANNIGDKVVITQCLSRGDCFYGERRNFLLTASYRY</sequence>
<dbReference type="Pfam" id="PF07715">
    <property type="entry name" value="Plug"/>
    <property type="match status" value="1"/>
</dbReference>
<evidence type="ECO:0000256" key="2">
    <source>
        <dbReference type="ARBA" id="ARBA00009810"/>
    </source>
</evidence>
<evidence type="ECO:0000313" key="20">
    <source>
        <dbReference type="Proteomes" id="UP000003039"/>
    </source>
</evidence>
<evidence type="ECO:0000256" key="13">
    <source>
        <dbReference type="ARBA" id="ARBA00023237"/>
    </source>
</evidence>
<dbReference type="FunFam" id="2.170.130.10:FF:000001">
    <property type="entry name" value="Catecholate siderophore TonB-dependent receptor"/>
    <property type="match status" value="1"/>
</dbReference>
<evidence type="ECO:0000256" key="8">
    <source>
        <dbReference type="ARBA" id="ARBA00023004"/>
    </source>
</evidence>
<keyword evidence="9" id="KW-0406">Ion transport</keyword>
<evidence type="ECO:0000256" key="5">
    <source>
        <dbReference type="ARBA" id="ARBA00022496"/>
    </source>
</evidence>
<reference evidence="19 20" key="1">
    <citation type="journal article" date="2004" name="Appl. Environ. Microbiol.">
        <title>Mineralization of individual congeners of linear alkylbenzenesulfonate by defined pairs of heterotrophic bacteria.</title>
        <authorList>
            <person name="Schleheck D."/>
            <person name="Knepper T.P."/>
            <person name="Fischer K."/>
            <person name="Cook A.M."/>
        </authorList>
    </citation>
    <scope>NUCLEOTIDE SEQUENCE [LARGE SCALE GENOMIC DNA]</scope>
    <source>
        <strain evidence="20">DSM 14576 / KF-1</strain>
    </source>
</reference>
<evidence type="ECO:0000256" key="15">
    <source>
        <dbReference type="RuleBase" id="RU003357"/>
    </source>
</evidence>
<dbReference type="Pfam" id="PF00593">
    <property type="entry name" value="TonB_dep_Rec_b-barrel"/>
    <property type="match status" value="1"/>
</dbReference>
<feature type="domain" description="TonB-dependent receptor-like beta-barrel" evidence="17">
    <location>
        <begin position="255"/>
        <end position="697"/>
    </location>
</feature>
<protein>
    <submittedName>
        <fullName evidence="19">TonB-dependent siderophore receptor</fullName>
    </submittedName>
</protein>
<proteinExistence type="inferred from homology"/>
<feature type="domain" description="TonB-dependent receptor plug" evidence="18">
    <location>
        <begin position="82"/>
        <end position="180"/>
    </location>
</feature>
<dbReference type="GO" id="GO:0009279">
    <property type="term" value="C:cell outer membrane"/>
    <property type="evidence" value="ECO:0007669"/>
    <property type="project" value="UniProtKB-SubCell"/>
</dbReference>
<dbReference type="InterPro" id="IPR000531">
    <property type="entry name" value="Beta-barrel_TonB"/>
</dbReference>
<dbReference type="Proteomes" id="UP000003039">
    <property type="component" value="Unassembled WGS sequence"/>
</dbReference>
<evidence type="ECO:0000256" key="4">
    <source>
        <dbReference type="ARBA" id="ARBA00022452"/>
    </source>
</evidence>
<comment type="subcellular location">
    <subcellularLocation>
        <location evidence="1 14">Cell outer membrane</location>
        <topology evidence="1 14">Multi-pass membrane protein</topology>
    </subcellularLocation>
</comment>
<evidence type="ECO:0000256" key="14">
    <source>
        <dbReference type="PROSITE-ProRule" id="PRU01360"/>
    </source>
</evidence>
<keyword evidence="3 14" id="KW-0813">Transport</keyword>
<dbReference type="PANTHER" id="PTHR32552">
    <property type="entry name" value="FERRICHROME IRON RECEPTOR-RELATED"/>
    <property type="match status" value="1"/>
</dbReference>
<dbReference type="GO" id="GO:0038023">
    <property type="term" value="F:signaling receptor activity"/>
    <property type="evidence" value="ECO:0007669"/>
    <property type="project" value="InterPro"/>
</dbReference>
<comment type="caution">
    <text evidence="19">The sequence shown here is derived from an EMBL/GenBank/DDBJ whole genome shotgun (WGS) entry which is preliminary data.</text>
</comment>
<dbReference type="PANTHER" id="PTHR32552:SF68">
    <property type="entry name" value="FERRICHROME OUTER MEMBRANE TRANSPORTER_PHAGE RECEPTOR"/>
    <property type="match status" value="1"/>
</dbReference>
<comment type="similarity">
    <text evidence="2 14 15">Belongs to the TonB-dependent receptor family.</text>
</comment>
<evidence type="ECO:0000256" key="1">
    <source>
        <dbReference type="ARBA" id="ARBA00004571"/>
    </source>
</evidence>
<dbReference type="CDD" id="cd01347">
    <property type="entry name" value="ligand_gated_channel"/>
    <property type="match status" value="1"/>
</dbReference>
<dbReference type="PROSITE" id="PS52016">
    <property type="entry name" value="TONB_DEPENDENT_REC_3"/>
    <property type="match status" value="1"/>
</dbReference>
<keyword evidence="11 14" id="KW-0472">Membrane</keyword>
<keyword evidence="7 16" id="KW-0732">Signal</keyword>